<evidence type="ECO:0000313" key="3">
    <source>
        <dbReference type="Proteomes" id="UP001175261"/>
    </source>
</evidence>
<organism evidence="2 3">
    <name type="scientific">Sarocladium strictum</name>
    <name type="common">Black bundle disease fungus</name>
    <name type="synonym">Acremonium strictum</name>
    <dbReference type="NCBI Taxonomy" id="5046"/>
    <lineage>
        <taxon>Eukaryota</taxon>
        <taxon>Fungi</taxon>
        <taxon>Dikarya</taxon>
        <taxon>Ascomycota</taxon>
        <taxon>Pezizomycotina</taxon>
        <taxon>Sordariomycetes</taxon>
        <taxon>Hypocreomycetidae</taxon>
        <taxon>Hypocreales</taxon>
        <taxon>Sarocladiaceae</taxon>
        <taxon>Sarocladium</taxon>
    </lineage>
</organism>
<dbReference type="AlphaFoldDB" id="A0AA39L6N7"/>
<gene>
    <name evidence="2" type="ORF">NLU13_5970</name>
</gene>
<keyword evidence="1" id="KW-0732">Signal</keyword>
<feature type="signal peptide" evidence="1">
    <location>
        <begin position="1"/>
        <end position="17"/>
    </location>
</feature>
<evidence type="ECO:0000313" key="2">
    <source>
        <dbReference type="EMBL" id="KAK0386133.1"/>
    </source>
</evidence>
<evidence type="ECO:0000256" key="1">
    <source>
        <dbReference type="SAM" id="SignalP"/>
    </source>
</evidence>
<name>A0AA39L6N7_SARSR</name>
<sequence>MKDFVIALSLVATVVAAQQFISAPRAVFKRVSSLDLGGIFAEKDGYQICVDAGDLILECGERWGGPDEIANLPPDEIFGCACCDSGRPVYSDYQSCSSYMASEMAGLTSEADVYGQLATMCSAMGSCSGRASSATATATGTRPTRTSASNIPSTITRENSETITAAVAVTECTQMLDMFSSCILETPRFTDLGYKSQAECYCCASSRGQTTGTLTWTDEIDQYASVCWNWAKSGATNTDWGYASTFATFCDNFSDVCNGVSVTVNAAGETETDSSSSSENTGAVTVTVTGGSQSTASDEPGAAAGLRAGCAGGLVAVVAGLFML</sequence>
<keyword evidence="3" id="KW-1185">Reference proteome</keyword>
<dbReference type="EMBL" id="JAPDFR010000005">
    <property type="protein sequence ID" value="KAK0386133.1"/>
    <property type="molecule type" value="Genomic_DNA"/>
</dbReference>
<dbReference type="Proteomes" id="UP001175261">
    <property type="component" value="Unassembled WGS sequence"/>
</dbReference>
<feature type="chain" id="PRO_5041453702" evidence="1">
    <location>
        <begin position="18"/>
        <end position="324"/>
    </location>
</feature>
<proteinExistence type="predicted"/>
<comment type="caution">
    <text evidence="2">The sequence shown here is derived from an EMBL/GenBank/DDBJ whole genome shotgun (WGS) entry which is preliminary data.</text>
</comment>
<reference evidence="2" key="1">
    <citation type="submission" date="2022-10" db="EMBL/GenBank/DDBJ databases">
        <title>Determination and structural analysis of whole genome sequence of Sarocladium strictum F4-1.</title>
        <authorList>
            <person name="Hu L."/>
            <person name="Jiang Y."/>
        </authorList>
    </citation>
    <scope>NUCLEOTIDE SEQUENCE</scope>
    <source>
        <strain evidence="2">F4-1</strain>
    </source>
</reference>
<protein>
    <submittedName>
        <fullName evidence="2">Uncharacterized protein</fullName>
    </submittedName>
</protein>
<accession>A0AA39L6N7</accession>